<name>A0A166VG98_9AGAM</name>
<dbReference type="InterPro" id="IPR000225">
    <property type="entry name" value="Armadillo"/>
</dbReference>
<dbReference type="SMART" id="SM00185">
    <property type="entry name" value="ARM"/>
    <property type="match status" value="6"/>
</dbReference>
<feature type="compositionally biased region" description="Acidic residues" evidence="1">
    <location>
        <begin position="634"/>
        <end position="650"/>
    </location>
</feature>
<dbReference type="Gene3D" id="1.25.10.10">
    <property type="entry name" value="Leucine-rich Repeat Variant"/>
    <property type="match status" value="3"/>
</dbReference>
<protein>
    <recommendedName>
        <fullName evidence="3">ARM repeat-containing protein</fullName>
    </recommendedName>
</protein>
<proteinExistence type="predicted"/>
<reference evidence="2" key="1">
    <citation type="journal article" date="2016" name="Mol. Biol. Evol.">
        <title>Comparative Genomics of Early-Diverging Mushroom-Forming Fungi Provides Insights into the Origins of Lignocellulose Decay Capabilities.</title>
        <authorList>
            <person name="Nagy L.G."/>
            <person name="Riley R."/>
            <person name="Tritt A."/>
            <person name="Adam C."/>
            <person name="Daum C."/>
            <person name="Floudas D."/>
            <person name="Sun H."/>
            <person name="Yadav J.S."/>
            <person name="Pangilinan J."/>
            <person name="Larsson K.H."/>
            <person name="Matsuura K."/>
            <person name="Barry K."/>
            <person name="Labutti K."/>
            <person name="Kuo R."/>
            <person name="Ohm R.A."/>
            <person name="Bhattacharya S.S."/>
            <person name="Shirouzu T."/>
            <person name="Yoshinaga Y."/>
            <person name="Martin F.M."/>
            <person name="Grigoriev I.V."/>
            <person name="Hibbett D.S."/>
        </authorList>
    </citation>
    <scope>NUCLEOTIDE SEQUENCE [LARGE SCALE GENOMIC DNA]</scope>
    <source>
        <strain evidence="2">CBS 109695</strain>
    </source>
</reference>
<evidence type="ECO:0000256" key="1">
    <source>
        <dbReference type="SAM" id="MobiDB-lite"/>
    </source>
</evidence>
<accession>A0A166VG98</accession>
<feature type="compositionally biased region" description="Acidic residues" evidence="1">
    <location>
        <begin position="659"/>
        <end position="679"/>
    </location>
</feature>
<dbReference type="EMBL" id="KV417485">
    <property type="protein sequence ID" value="KZP32694.1"/>
    <property type="molecule type" value="Genomic_DNA"/>
</dbReference>
<evidence type="ECO:0000313" key="2">
    <source>
        <dbReference type="EMBL" id="KZP32694.1"/>
    </source>
</evidence>
<dbReference type="PANTHER" id="PTHR23315">
    <property type="entry name" value="U BOX DOMAIN-CONTAINING"/>
    <property type="match status" value="1"/>
</dbReference>
<dbReference type="AlphaFoldDB" id="A0A166VG98"/>
<dbReference type="InterPro" id="IPR011989">
    <property type="entry name" value="ARM-like"/>
</dbReference>
<organism evidence="2">
    <name type="scientific">Athelia psychrophila</name>
    <dbReference type="NCBI Taxonomy" id="1759441"/>
    <lineage>
        <taxon>Eukaryota</taxon>
        <taxon>Fungi</taxon>
        <taxon>Dikarya</taxon>
        <taxon>Basidiomycota</taxon>
        <taxon>Agaricomycotina</taxon>
        <taxon>Agaricomycetes</taxon>
        <taxon>Agaricomycetidae</taxon>
        <taxon>Atheliales</taxon>
        <taxon>Atheliaceae</taxon>
        <taxon>Athelia</taxon>
    </lineage>
</organism>
<dbReference type="SUPFAM" id="SSF48371">
    <property type="entry name" value="ARM repeat"/>
    <property type="match status" value="3"/>
</dbReference>
<dbReference type="InterPro" id="IPR016024">
    <property type="entry name" value="ARM-type_fold"/>
</dbReference>
<evidence type="ECO:0008006" key="3">
    <source>
        <dbReference type="Google" id="ProtNLM"/>
    </source>
</evidence>
<dbReference type="PANTHER" id="PTHR23315:SF7">
    <property type="entry name" value="U-BOX DOMAIN-CONTAINING PROTEIN 4"/>
    <property type="match status" value="1"/>
</dbReference>
<feature type="region of interest" description="Disordered" evidence="1">
    <location>
        <begin position="625"/>
        <end position="679"/>
    </location>
</feature>
<sequence length="679" mass="72532">MLQGPDIQPGPAVMALAGLLPSFPEDMIHFSKSEIIKTLVQMLQGRDARDVAFAMGHIAKIDAHREAILQSKGVIIILRGMLEGINSDAAAYVIGVLSQDDSVLEDLRNHDVVADLIGLLNSEDSAASSGGALAKLARNPDLRTRIMEVVPGLVSKLRGEHSVYRQETLRDHIISRNAVKPLVEMLDGPHAENAAKALGWLSKSEDAQKQIVELNAISAIIQMLEGSGCSNAARILTHIGSEETDQCVLDSGMIPALVARLQRSDAKSAIIALDWLAEREILRNGIFSCNAVMSLVAMLDGPHAQQVTNTLGWLTDNEAAVAEIFNLNVVPALAKLLENNGCNISALIILVEVCAKEAAARAEFIQLNVIPAVLRLAGKAPSEVLALLLALAEDETCCQVLVLNAVPEIVQMLSLEGFGCSDAANILTLIGSKETDQCVLEFDMIPTLIARLQRNDAKSAIIALGWLAEREILRNCIVSCNAVKSLVAMLDGPHAQQVTNTLGRLTNNEAAVAEIFNLNVVPALVKMLKNNECVAGALIILVEVCAKEAAARAEVIQLNAIPVVLGLVNKAPGDVITLLQALAQDDACHQALIAADAVSKLAEMQKDEDTRDWATYILELFVQNSIPGSPPEESSPDDYEDTEGGSDESEGGQGSTDHSEDEGGGSDDPDEEQYEDALE</sequence>
<gene>
    <name evidence="2" type="ORF">FIBSPDRAFT_1036790</name>
</gene>